<dbReference type="OMA" id="RYFKGAS"/>
<protein>
    <submittedName>
        <fullName evidence="1">Uncharacterized protein</fullName>
    </submittedName>
</protein>
<name>A0A8C9NM42_SERCA</name>
<organism evidence="1 2">
    <name type="scientific">Serinus canaria</name>
    <name type="common">Island canary</name>
    <name type="synonym">Fringilla canaria</name>
    <dbReference type="NCBI Taxonomy" id="9135"/>
    <lineage>
        <taxon>Eukaryota</taxon>
        <taxon>Metazoa</taxon>
        <taxon>Chordata</taxon>
        <taxon>Craniata</taxon>
        <taxon>Vertebrata</taxon>
        <taxon>Euteleostomi</taxon>
        <taxon>Archelosauria</taxon>
        <taxon>Archosauria</taxon>
        <taxon>Dinosauria</taxon>
        <taxon>Saurischia</taxon>
        <taxon>Theropoda</taxon>
        <taxon>Coelurosauria</taxon>
        <taxon>Aves</taxon>
        <taxon>Neognathae</taxon>
        <taxon>Neoaves</taxon>
        <taxon>Telluraves</taxon>
        <taxon>Australaves</taxon>
        <taxon>Passeriformes</taxon>
        <taxon>Passeroidea</taxon>
        <taxon>Fringillidae</taxon>
        <taxon>Carduelinae</taxon>
        <taxon>Serinus</taxon>
    </lineage>
</organism>
<proteinExistence type="predicted"/>
<dbReference type="AlphaFoldDB" id="A0A8C9NM42"/>
<evidence type="ECO:0000313" key="2">
    <source>
        <dbReference type="Proteomes" id="UP000694409"/>
    </source>
</evidence>
<reference evidence="1" key="2">
    <citation type="submission" date="2025-09" db="UniProtKB">
        <authorList>
            <consortium name="Ensembl"/>
        </authorList>
    </citation>
    <scope>IDENTIFICATION</scope>
</reference>
<dbReference type="Ensembl" id="ENSSCAT00000021601.1">
    <property type="protein sequence ID" value="ENSSCAP00000019343.1"/>
    <property type="gene ID" value="ENSSCAG00000013972.1"/>
</dbReference>
<sequence length="92" mass="10446">QCFQCSPADCLSHARHELLGFHLWKTLEQVITETLKPILTSGEVSLILSTSPRTVKAKIKAGHRKIIVNLLYKGRSPYLTTKVNEEKNIYHC</sequence>
<reference evidence="1" key="1">
    <citation type="submission" date="2025-08" db="UniProtKB">
        <authorList>
            <consortium name="Ensembl"/>
        </authorList>
    </citation>
    <scope>IDENTIFICATION</scope>
</reference>
<keyword evidence="2" id="KW-1185">Reference proteome</keyword>
<dbReference type="GeneTree" id="ENSGT01040000244610"/>
<accession>A0A8C9NM42</accession>
<dbReference type="Proteomes" id="UP000694409">
    <property type="component" value="Unassembled WGS sequence"/>
</dbReference>
<evidence type="ECO:0000313" key="1">
    <source>
        <dbReference type="Ensembl" id="ENSSCAP00000019343.1"/>
    </source>
</evidence>